<dbReference type="AlphaFoldDB" id="A0A0C1M8J1"/>
<keyword evidence="3" id="KW-0804">Transcription</keyword>
<keyword evidence="2" id="KW-0238">DNA-binding</keyword>
<reference evidence="5" key="3">
    <citation type="submission" date="2022-09" db="EMBL/GenBank/DDBJ databases">
        <title>Genome-inferred correspondence between phylogeny and metabolic traits in the wild Drosophila gut microbiome.</title>
        <authorList>
            <person name="Bueno E."/>
            <person name="Blow F."/>
            <person name="Douglas A.E."/>
        </authorList>
    </citation>
    <scope>NUCLEOTIDE SEQUENCE</scope>
    <source>
        <strain evidence="5">Dm-2019-70</strain>
    </source>
</reference>
<dbReference type="Pfam" id="PF00392">
    <property type="entry name" value="GntR"/>
    <property type="match status" value="1"/>
</dbReference>
<reference evidence="5" key="2">
    <citation type="submission" date="2020-12" db="EMBL/GenBank/DDBJ databases">
        <authorList>
            <person name="Mcmullen J.G."/>
        </authorList>
    </citation>
    <scope>NUCLEOTIDE SEQUENCE</scope>
    <source>
        <strain evidence="5">Dm-2019-70</strain>
    </source>
</reference>
<dbReference type="SUPFAM" id="SSF46785">
    <property type="entry name" value="Winged helix' DNA-binding domain"/>
    <property type="match status" value="1"/>
</dbReference>
<dbReference type="InterPro" id="IPR036388">
    <property type="entry name" value="WH-like_DNA-bd_sf"/>
</dbReference>
<dbReference type="CDD" id="cd07377">
    <property type="entry name" value="WHTH_GntR"/>
    <property type="match status" value="1"/>
</dbReference>
<dbReference type="PRINTS" id="PR00035">
    <property type="entry name" value="HTHGNTR"/>
</dbReference>
<sequence length="241" mass="27411">MADLVYRQVMRDLKQRIHQNEFPNKRLPDERSLSEAYGVSRSSVKRALSVLANQGIIFKKRGSGTFINPLYMKNQTIFQYEGSNLGITDSMKSAGKTPGIQLLQFDVVPANKEIQQDLFLEDGDFVYEIKRLRTFNDQPFMIETGYIPIKIAPNLSKATVSGSIFNYLESQGKVVTKSFMSIQAQPSTAEDQTLLHLKPVEPVGIMEGVFFLDDGTPFEVSNMRLHYQYLNYNTFVSLDEE</sequence>
<evidence type="ECO:0000259" key="4">
    <source>
        <dbReference type="PROSITE" id="PS50949"/>
    </source>
</evidence>
<dbReference type="InterPro" id="IPR036390">
    <property type="entry name" value="WH_DNA-bd_sf"/>
</dbReference>
<gene>
    <name evidence="6" type="ORF">CNR29_00960</name>
    <name evidence="5" type="ORF">JK167_02405</name>
</gene>
<dbReference type="GO" id="GO:0045892">
    <property type="term" value="P:negative regulation of DNA-templated transcription"/>
    <property type="evidence" value="ECO:0007669"/>
    <property type="project" value="TreeGrafter"/>
</dbReference>
<dbReference type="GO" id="GO:0003677">
    <property type="term" value="F:DNA binding"/>
    <property type="evidence" value="ECO:0007669"/>
    <property type="project" value="UniProtKB-KW"/>
</dbReference>
<dbReference type="GeneID" id="56991961"/>
<dbReference type="EMBL" id="NVYO01000001">
    <property type="protein sequence ID" value="PBQ22658.1"/>
    <property type="molecule type" value="Genomic_DNA"/>
</dbReference>
<reference evidence="6 7" key="1">
    <citation type="submission" date="2017-09" db="EMBL/GenBank/DDBJ databases">
        <title>Genome sequence of Lactobacillus brevis D7.</title>
        <authorList>
            <person name="Kwon M.-S."/>
            <person name="Lim S.K."/>
            <person name="Choi H.-J."/>
        </authorList>
    </citation>
    <scope>NUCLEOTIDE SEQUENCE [LARGE SCALE GENOMIC DNA]</scope>
    <source>
        <strain evidence="6 7">D7</strain>
    </source>
</reference>
<dbReference type="InterPro" id="IPR011663">
    <property type="entry name" value="UTRA"/>
</dbReference>
<dbReference type="RefSeq" id="WP_021742389.1">
    <property type="nucleotide sequence ID" value="NZ_CAKMAP010000003.1"/>
</dbReference>
<dbReference type="Pfam" id="PF07702">
    <property type="entry name" value="UTRA"/>
    <property type="match status" value="1"/>
</dbReference>
<dbReference type="Proteomes" id="UP000217918">
    <property type="component" value="Unassembled WGS sequence"/>
</dbReference>
<dbReference type="InterPro" id="IPR050679">
    <property type="entry name" value="Bact_HTH_transcr_reg"/>
</dbReference>
<evidence type="ECO:0000313" key="6">
    <source>
        <dbReference type="EMBL" id="PBQ22658.1"/>
    </source>
</evidence>
<accession>A0A0C1M8J1</accession>
<keyword evidence="1" id="KW-0805">Transcription regulation</keyword>
<dbReference type="Gene3D" id="1.10.10.10">
    <property type="entry name" value="Winged helix-like DNA-binding domain superfamily/Winged helix DNA-binding domain"/>
    <property type="match status" value="1"/>
</dbReference>
<dbReference type="PANTHER" id="PTHR44846">
    <property type="entry name" value="MANNOSYL-D-GLYCERATE TRANSPORT/METABOLISM SYSTEM REPRESSOR MNGR-RELATED"/>
    <property type="match status" value="1"/>
</dbReference>
<dbReference type="PANTHER" id="PTHR44846:SF5">
    <property type="entry name" value="HTH-TYPE TRANSCRIPTIONAL REGULATOR GMUR"/>
    <property type="match status" value="1"/>
</dbReference>
<evidence type="ECO:0000313" key="5">
    <source>
        <dbReference type="EMBL" id="MBS1009686.1"/>
    </source>
</evidence>
<name>A0A0C1M8J1_LEVBR</name>
<dbReference type="GO" id="GO:0003700">
    <property type="term" value="F:DNA-binding transcription factor activity"/>
    <property type="evidence" value="ECO:0007669"/>
    <property type="project" value="InterPro"/>
</dbReference>
<dbReference type="Proteomes" id="UP000676478">
    <property type="component" value="Unassembled WGS sequence"/>
</dbReference>
<evidence type="ECO:0000313" key="7">
    <source>
        <dbReference type="Proteomes" id="UP000217918"/>
    </source>
</evidence>
<dbReference type="SMART" id="SM00866">
    <property type="entry name" value="UTRA"/>
    <property type="match status" value="1"/>
</dbReference>
<dbReference type="PROSITE" id="PS50949">
    <property type="entry name" value="HTH_GNTR"/>
    <property type="match status" value="1"/>
</dbReference>
<feature type="domain" description="HTH gntR-type" evidence="4">
    <location>
        <begin position="3"/>
        <end position="70"/>
    </location>
</feature>
<comment type="caution">
    <text evidence="6">The sequence shown here is derived from an EMBL/GenBank/DDBJ whole genome shotgun (WGS) entry which is preliminary data.</text>
</comment>
<dbReference type="SUPFAM" id="SSF64288">
    <property type="entry name" value="Chorismate lyase-like"/>
    <property type="match status" value="1"/>
</dbReference>
<dbReference type="SMART" id="SM00345">
    <property type="entry name" value="HTH_GNTR"/>
    <property type="match status" value="1"/>
</dbReference>
<evidence type="ECO:0000256" key="1">
    <source>
        <dbReference type="ARBA" id="ARBA00023015"/>
    </source>
</evidence>
<proteinExistence type="predicted"/>
<dbReference type="Gene3D" id="3.40.1410.10">
    <property type="entry name" value="Chorismate lyase-like"/>
    <property type="match status" value="1"/>
</dbReference>
<organism evidence="6 7">
    <name type="scientific">Levilactobacillus brevis</name>
    <name type="common">Lactobacillus brevis</name>
    <dbReference type="NCBI Taxonomy" id="1580"/>
    <lineage>
        <taxon>Bacteria</taxon>
        <taxon>Bacillati</taxon>
        <taxon>Bacillota</taxon>
        <taxon>Bacilli</taxon>
        <taxon>Lactobacillales</taxon>
        <taxon>Lactobacillaceae</taxon>
        <taxon>Levilactobacillus</taxon>
    </lineage>
</organism>
<evidence type="ECO:0000256" key="2">
    <source>
        <dbReference type="ARBA" id="ARBA00023125"/>
    </source>
</evidence>
<protein>
    <submittedName>
        <fullName evidence="6">GntR family transcriptional regulator</fullName>
    </submittedName>
</protein>
<dbReference type="OrthoDB" id="2141316at2"/>
<dbReference type="InterPro" id="IPR028978">
    <property type="entry name" value="Chorismate_lyase_/UTRA_dom_sf"/>
</dbReference>
<evidence type="ECO:0000256" key="3">
    <source>
        <dbReference type="ARBA" id="ARBA00023163"/>
    </source>
</evidence>
<dbReference type="EMBL" id="JAERKF010000002">
    <property type="protein sequence ID" value="MBS1009686.1"/>
    <property type="molecule type" value="Genomic_DNA"/>
</dbReference>
<dbReference type="InterPro" id="IPR000524">
    <property type="entry name" value="Tscrpt_reg_HTH_GntR"/>
</dbReference>